<dbReference type="AlphaFoldDB" id="A0A433SB57"/>
<keyword evidence="2" id="KW-0808">Transferase</keyword>
<dbReference type="Pfam" id="PF01501">
    <property type="entry name" value="Glyco_transf_8"/>
    <property type="match status" value="1"/>
</dbReference>
<dbReference type="CDD" id="cd04194">
    <property type="entry name" value="GT8_A4GalT_like"/>
    <property type="match status" value="1"/>
</dbReference>
<name>A0A433SB57_9BURK</name>
<proteinExistence type="predicted"/>
<dbReference type="InterPro" id="IPR050748">
    <property type="entry name" value="Glycosyltrans_8_dom-fam"/>
</dbReference>
<evidence type="ECO:0000256" key="1">
    <source>
        <dbReference type="ARBA" id="ARBA00022676"/>
    </source>
</evidence>
<evidence type="ECO:0000256" key="2">
    <source>
        <dbReference type="ARBA" id="ARBA00022679"/>
    </source>
</evidence>
<protein>
    <submittedName>
        <fullName evidence="4">General stress protein A</fullName>
    </submittedName>
</protein>
<dbReference type="EMBL" id="PQSP01000007">
    <property type="protein sequence ID" value="RUS65970.1"/>
    <property type="molecule type" value="Genomic_DNA"/>
</dbReference>
<evidence type="ECO:0000313" key="4">
    <source>
        <dbReference type="EMBL" id="RUS65970.1"/>
    </source>
</evidence>
<keyword evidence="5" id="KW-1185">Reference proteome</keyword>
<dbReference type="RefSeq" id="WP_126980513.1">
    <property type="nucleotide sequence ID" value="NZ_PQSP01000007.1"/>
</dbReference>
<gene>
    <name evidence="4" type="primary">gspA</name>
    <name evidence="4" type="ORF">CUZ56_02326</name>
</gene>
<dbReference type="Gene3D" id="3.90.550.10">
    <property type="entry name" value="Spore Coat Polysaccharide Biosynthesis Protein SpsA, Chain A"/>
    <property type="match status" value="1"/>
</dbReference>
<dbReference type="SUPFAM" id="SSF53448">
    <property type="entry name" value="Nucleotide-diphospho-sugar transferases"/>
    <property type="match status" value="1"/>
</dbReference>
<evidence type="ECO:0000313" key="5">
    <source>
        <dbReference type="Proteomes" id="UP000286947"/>
    </source>
</evidence>
<comment type="caution">
    <text evidence="4">The sequence shown here is derived from an EMBL/GenBank/DDBJ whole genome shotgun (WGS) entry which is preliminary data.</text>
</comment>
<dbReference type="GO" id="GO:0046872">
    <property type="term" value="F:metal ion binding"/>
    <property type="evidence" value="ECO:0007669"/>
    <property type="project" value="UniProtKB-KW"/>
</dbReference>
<sequence length="372" mass="44596">MDEIKPFFQDNYATLAFSSSDYFIPYLTVTLKSIVDNSDEHTNYDIIIFSKDASEANKKYVIDFISRKNISVRFVNVKEYFKNLKLYTAAHITIETYFRLVIPLFLKNFDRVLFLDADLIITDDINKLYSMDIKGYPIAATEECLFSAHIRLYGKEAIDYVHKKLGLSDLDTYFQAGVMLFDVKKFSEFNYSNKLMEMVTNFNYNILDQDALNELFNNNYYRFGNEWNWPPMQKHMKELKYIEKMSPNIRAKYLAVTDPKIIHYADKNKPWLDPNEDMAVTWWDYARTTPYYELILYRMNENLYAKKGEYEEYIAYTIRYQENKSNYWKYRILSKITFGKRRARHKRKKQEARYELQKANEIARKFAIKLGK</sequence>
<dbReference type="GO" id="GO:0016757">
    <property type="term" value="F:glycosyltransferase activity"/>
    <property type="evidence" value="ECO:0007669"/>
    <property type="project" value="UniProtKB-KW"/>
</dbReference>
<dbReference type="InterPro" id="IPR029044">
    <property type="entry name" value="Nucleotide-diphossugar_trans"/>
</dbReference>
<dbReference type="Proteomes" id="UP000286947">
    <property type="component" value="Unassembled WGS sequence"/>
</dbReference>
<organism evidence="4 5">
    <name type="scientific">Saezia sanguinis</name>
    <dbReference type="NCBI Taxonomy" id="1965230"/>
    <lineage>
        <taxon>Bacteria</taxon>
        <taxon>Pseudomonadati</taxon>
        <taxon>Pseudomonadota</taxon>
        <taxon>Betaproteobacteria</taxon>
        <taxon>Burkholderiales</taxon>
        <taxon>Saeziaceae</taxon>
        <taxon>Saezia</taxon>
    </lineage>
</organism>
<dbReference type="InterPro" id="IPR002495">
    <property type="entry name" value="Glyco_trans_8"/>
</dbReference>
<keyword evidence="1" id="KW-0328">Glycosyltransferase</keyword>
<reference evidence="4 5" key="1">
    <citation type="submission" date="2018-01" db="EMBL/GenBank/DDBJ databases">
        <title>Saezia sanguinis gen. nov., sp. nov., in the order Burkholderiales isolated from human blood.</title>
        <authorList>
            <person name="Medina-Pascual M.J."/>
            <person name="Valdezate S."/>
            <person name="Monzon S."/>
            <person name="Cuesta I."/>
            <person name="Carrasco G."/>
            <person name="Villalon P."/>
            <person name="Saez-Nieto J.A."/>
        </authorList>
    </citation>
    <scope>NUCLEOTIDE SEQUENCE [LARGE SCALE GENOMIC DNA]</scope>
    <source>
        <strain evidence="4 5">CNM695-12</strain>
    </source>
</reference>
<dbReference type="PANTHER" id="PTHR13778">
    <property type="entry name" value="GLYCOSYLTRANSFERASE 8 DOMAIN-CONTAINING PROTEIN"/>
    <property type="match status" value="1"/>
</dbReference>
<accession>A0A433SB57</accession>
<keyword evidence="3" id="KW-0479">Metal-binding</keyword>
<dbReference type="OrthoDB" id="5672604at2"/>
<dbReference type="PANTHER" id="PTHR13778:SF47">
    <property type="entry name" value="LIPOPOLYSACCHARIDE 1,3-GALACTOSYLTRANSFERASE"/>
    <property type="match status" value="1"/>
</dbReference>
<evidence type="ECO:0000256" key="3">
    <source>
        <dbReference type="ARBA" id="ARBA00022723"/>
    </source>
</evidence>